<protein>
    <submittedName>
        <fullName evidence="1">Uncharacterized protein</fullName>
    </submittedName>
</protein>
<evidence type="ECO:0000313" key="1">
    <source>
        <dbReference type="EMBL" id="PDO11510.1"/>
    </source>
</evidence>
<dbReference type="Proteomes" id="UP000243688">
    <property type="component" value="Unassembled WGS sequence"/>
</dbReference>
<evidence type="ECO:0000313" key="2">
    <source>
        <dbReference type="Proteomes" id="UP000243688"/>
    </source>
</evidence>
<name>A0A2A6E305_9BACL</name>
<gene>
    <name evidence="1" type="ORF">BLM47_01940</name>
</gene>
<reference evidence="1 2" key="1">
    <citation type="submission" date="2016-12" db="EMBL/GenBank/DDBJ databases">
        <title>Candidatus Reconcilibacillus cellulovorans genome.</title>
        <authorList>
            <person name="Kolinko S."/>
            <person name="Wu Y.-W."/>
            <person name="Tachea F."/>
            <person name="Denzel E."/>
            <person name="Hiras J."/>
            <person name="Baecker N."/>
            <person name="Chan L.J."/>
            <person name="Eichorst S.A."/>
            <person name="Frey D."/>
            <person name="Adams P.D."/>
            <person name="Pray T."/>
            <person name="Tanjore D."/>
            <person name="Petzold C.J."/>
            <person name="Gladden J.M."/>
            <person name="Simmons B.A."/>
            <person name="Singer S.W."/>
        </authorList>
    </citation>
    <scope>NUCLEOTIDE SEQUENCE [LARGE SCALE GENOMIC DNA]</scope>
    <source>
        <strain evidence="1">JTherm</strain>
    </source>
</reference>
<accession>A0A2A6E305</accession>
<dbReference type="EMBL" id="MOXJ01000002">
    <property type="protein sequence ID" value="PDO11510.1"/>
    <property type="molecule type" value="Genomic_DNA"/>
</dbReference>
<dbReference type="AlphaFoldDB" id="A0A2A6E305"/>
<organism evidence="1 2">
    <name type="scientific">Candidatus Reconcilbacillus cellulovorans</name>
    <dbReference type="NCBI Taxonomy" id="1906605"/>
    <lineage>
        <taxon>Bacteria</taxon>
        <taxon>Bacillati</taxon>
        <taxon>Bacillota</taxon>
        <taxon>Bacilli</taxon>
        <taxon>Bacillales</taxon>
        <taxon>Paenibacillaceae</taxon>
        <taxon>Candidatus Reconcilbacillus</taxon>
    </lineage>
</organism>
<proteinExistence type="predicted"/>
<sequence length="61" mass="7041">MERIDAAGIRRTKRSAFFSSTMLMTKNENILKNMFCLSTLSLRPLILRLRRTIPANIAVCR</sequence>
<comment type="caution">
    <text evidence="1">The sequence shown here is derived from an EMBL/GenBank/DDBJ whole genome shotgun (WGS) entry which is preliminary data.</text>
</comment>